<dbReference type="Gene3D" id="3.60.21.10">
    <property type="match status" value="1"/>
</dbReference>
<dbReference type="InterPro" id="IPR029052">
    <property type="entry name" value="Metallo-depent_PP-like"/>
</dbReference>
<dbReference type="NCBIfam" id="TIGR00282">
    <property type="entry name" value="TIGR00282 family metallophosphoesterase"/>
    <property type="match status" value="1"/>
</dbReference>
<dbReference type="PANTHER" id="PTHR36303:SF1">
    <property type="entry name" value="2',3'-CYCLIC-NUCLEOTIDE 2'-PHOSPHODIESTERASE"/>
    <property type="match status" value="1"/>
</dbReference>
<gene>
    <name evidence="3" type="ORF">CVV26_01330</name>
</gene>
<dbReference type="PIRSF" id="PIRSF004789">
    <property type="entry name" value="DR1281"/>
    <property type="match status" value="1"/>
</dbReference>
<feature type="binding site" evidence="2">
    <location>
        <position position="41"/>
    </location>
    <ligand>
        <name>Fe cation</name>
        <dbReference type="ChEBI" id="CHEBI:24875"/>
        <label>1</label>
    </ligand>
</feature>
<sequence length="267" mass="29958">MFKILFIGDIFGKVGRAGVCELLPKLKKNLKINLVIANVENLAHGKGVTERTLKEIKEAGVDVFTSGNHIWKKRKEAEEIFQKQDFFLLRPANYPMGVPGIGEKIFTIDKKKILIINLIGRVFFKEDFDCPFRTIDKILKKYKKEKLFAIIIDFHKEASSEARALGFYVDGRVSAVLGTHTHVPTADTKILPNGTAYVTDAGMVGAEDSVIGVEKESVIESYLTQINHQFVFPEKGECVFNSVLLEIDLKTGKAINIRRVDKKTMIG</sequence>
<evidence type="ECO:0000313" key="3">
    <source>
        <dbReference type="EMBL" id="PKL72513.1"/>
    </source>
</evidence>
<evidence type="ECO:0000313" key="4">
    <source>
        <dbReference type="Proteomes" id="UP000233414"/>
    </source>
</evidence>
<evidence type="ECO:0000256" key="2">
    <source>
        <dbReference type="PIRSR" id="PIRSR004789-51"/>
    </source>
</evidence>
<dbReference type="Proteomes" id="UP000233414">
    <property type="component" value="Unassembled WGS sequence"/>
</dbReference>
<protein>
    <submittedName>
        <fullName evidence="3">TIGR00282 family metallophosphoesterase</fullName>
    </submittedName>
</protein>
<dbReference type="SUPFAM" id="SSF56300">
    <property type="entry name" value="Metallo-dependent phosphatases"/>
    <property type="match status" value="1"/>
</dbReference>
<feature type="binding site" evidence="2">
    <location>
        <position position="182"/>
    </location>
    <ligand>
        <name>Fe cation</name>
        <dbReference type="ChEBI" id="CHEBI:24875"/>
        <label>1</label>
    </ligand>
</feature>
<keyword evidence="2" id="KW-0479">Metal-binding</keyword>
<dbReference type="PANTHER" id="PTHR36303">
    <property type="entry name" value="2',3'-CYCLIC-NUCLEOTIDE 2'-PHOSPHODIESTERASE"/>
    <property type="match status" value="1"/>
</dbReference>
<organism evidence="3 4">
    <name type="scientific">Candidatus Kuenenbacteria bacterium HGW-Kuenenbacteria-1</name>
    <dbReference type="NCBI Taxonomy" id="2013812"/>
    <lineage>
        <taxon>Bacteria</taxon>
        <taxon>Candidatus Kueneniibacteriota</taxon>
    </lineage>
</organism>
<feature type="binding site" evidence="2">
    <location>
        <position position="40"/>
    </location>
    <ligand>
        <name>Fe cation</name>
        <dbReference type="ChEBI" id="CHEBI:24875"/>
        <label>2</label>
    </ligand>
</feature>
<dbReference type="InterPro" id="IPR005235">
    <property type="entry name" value="YmdB-like"/>
</dbReference>
<feature type="active site" description="Proton donor" evidence="1">
    <location>
        <position position="69"/>
    </location>
</feature>
<accession>A0A2N1UNT4</accession>
<evidence type="ECO:0000256" key="1">
    <source>
        <dbReference type="PIRSR" id="PIRSR004789-50"/>
    </source>
</evidence>
<dbReference type="GO" id="GO:0046872">
    <property type="term" value="F:metal ion binding"/>
    <property type="evidence" value="ECO:0007669"/>
    <property type="project" value="UniProtKB-KW"/>
</dbReference>
<feature type="binding site" evidence="2">
    <location>
        <position position="40"/>
    </location>
    <ligand>
        <name>Fe cation</name>
        <dbReference type="ChEBI" id="CHEBI:24875"/>
        <label>1</label>
    </ligand>
</feature>
<reference evidence="3 4" key="1">
    <citation type="journal article" date="2017" name="ISME J.">
        <title>Potential for microbial H2 and metal transformations associated with novel bacteria and archaea in deep terrestrial subsurface sediments.</title>
        <authorList>
            <person name="Hernsdorf A.W."/>
            <person name="Amano Y."/>
            <person name="Miyakawa K."/>
            <person name="Ise K."/>
            <person name="Suzuki Y."/>
            <person name="Anantharaman K."/>
            <person name="Probst A."/>
            <person name="Burstein D."/>
            <person name="Thomas B.C."/>
            <person name="Banfield J.F."/>
        </authorList>
    </citation>
    <scope>NUCLEOTIDE SEQUENCE [LARGE SCALE GENOMIC DNA]</scope>
    <source>
        <strain evidence="3">HGW-Kuenenbacteria-1</strain>
    </source>
</reference>
<proteinExistence type="predicted"/>
<feature type="binding site" evidence="2">
    <location>
        <position position="68"/>
    </location>
    <ligand>
        <name>Fe cation</name>
        <dbReference type="ChEBI" id="CHEBI:24875"/>
        <label>2</label>
    </ligand>
</feature>
<comment type="caution">
    <text evidence="3">The sequence shown here is derived from an EMBL/GenBank/DDBJ whole genome shotgun (WGS) entry which is preliminary data.</text>
</comment>
<feature type="binding site" evidence="2">
    <location>
        <position position="155"/>
    </location>
    <ligand>
        <name>Fe cation</name>
        <dbReference type="ChEBI" id="CHEBI:24875"/>
        <label>2</label>
    </ligand>
</feature>
<dbReference type="GO" id="GO:0004113">
    <property type="term" value="F:2',3'-cyclic-nucleotide 3'-phosphodiesterase activity"/>
    <property type="evidence" value="ECO:0007669"/>
    <property type="project" value="TreeGrafter"/>
</dbReference>
<dbReference type="AlphaFoldDB" id="A0A2N1UNT4"/>
<name>A0A2N1UNT4_9BACT</name>
<feature type="binding site" evidence="2">
    <location>
        <position position="180"/>
    </location>
    <ligand>
        <name>Fe cation</name>
        <dbReference type="ChEBI" id="CHEBI:24875"/>
        <label>2</label>
    </ligand>
</feature>
<feature type="binding site" evidence="2">
    <location>
        <position position="9"/>
    </location>
    <ligand>
        <name>Fe cation</name>
        <dbReference type="ChEBI" id="CHEBI:24875"/>
        <label>1</label>
    </ligand>
</feature>
<dbReference type="EMBL" id="PGYQ01000003">
    <property type="protein sequence ID" value="PKL72513.1"/>
    <property type="molecule type" value="Genomic_DNA"/>
</dbReference>
<dbReference type="Pfam" id="PF13277">
    <property type="entry name" value="YmdB"/>
    <property type="match status" value="1"/>
</dbReference>